<dbReference type="OrthoDB" id="2751008at2"/>
<sequence length="177" mass="19251">MVRANRALPGSTKPGCIIPEALPVMLYKLNGPFLELAKHIAAAQKSRLVGAYSEKGKKATVLNCLVDAGKVKQNRDRSCPTGRGAYPRPAGKSCDEYLFASTYQGAKTANSDTSPSALRRTLSRCRLPRAVPRTEPGARATACMINAKQNSDGGRALDNFYVDQRVLDKDAFHVWIK</sequence>
<protein>
    <submittedName>
        <fullName evidence="1">Uncharacterized protein</fullName>
    </submittedName>
</protein>
<evidence type="ECO:0000313" key="1">
    <source>
        <dbReference type="EMBL" id="MXQ68335.1"/>
    </source>
</evidence>
<name>A0A6I4WJ04_9ACTN</name>
<gene>
    <name evidence="1" type="ORF">GQ466_30390</name>
</gene>
<evidence type="ECO:0000313" key="2">
    <source>
        <dbReference type="Proteomes" id="UP000431901"/>
    </source>
</evidence>
<keyword evidence="2" id="KW-1185">Reference proteome</keyword>
<dbReference type="EMBL" id="WUTW01000013">
    <property type="protein sequence ID" value="MXQ68335.1"/>
    <property type="molecule type" value="Genomic_DNA"/>
</dbReference>
<comment type="caution">
    <text evidence="1">The sequence shown here is derived from an EMBL/GenBank/DDBJ whole genome shotgun (WGS) entry which is preliminary data.</text>
</comment>
<organism evidence="1 2">
    <name type="scientific">Actinomadura rayongensis</name>
    <dbReference type="NCBI Taxonomy" id="1429076"/>
    <lineage>
        <taxon>Bacteria</taxon>
        <taxon>Bacillati</taxon>
        <taxon>Actinomycetota</taxon>
        <taxon>Actinomycetes</taxon>
        <taxon>Streptosporangiales</taxon>
        <taxon>Thermomonosporaceae</taxon>
        <taxon>Actinomadura</taxon>
    </lineage>
</organism>
<reference evidence="1 2" key="1">
    <citation type="submission" date="2019-12" db="EMBL/GenBank/DDBJ databases">
        <title>Nocardia macrotermitis sp. nov. and Nocardia aurantia sp. nov., isolated from the gut of the fungus growing-termite Macrotermes natalensis.</title>
        <authorList>
            <person name="Christine B."/>
            <person name="Rene B."/>
        </authorList>
    </citation>
    <scope>NUCLEOTIDE SEQUENCE [LARGE SCALE GENOMIC DNA]</scope>
    <source>
        <strain evidence="1 2">DSM 102126</strain>
    </source>
</reference>
<proteinExistence type="predicted"/>
<dbReference type="AlphaFoldDB" id="A0A6I4WJ04"/>
<accession>A0A6I4WJ04</accession>
<dbReference type="Proteomes" id="UP000431901">
    <property type="component" value="Unassembled WGS sequence"/>
</dbReference>
<dbReference type="RefSeq" id="WP_161106525.1">
    <property type="nucleotide sequence ID" value="NZ_JBHLYI010000019.1"/>
</dbReference>